<gene>
    <name evidence="3" type="ORF">PMAYCL1PPCAC_29009</name>
</gene>
<dbReference type="SUPFAM" id="SSF55550">
    <property type="entry name" value="SH2 domain"/>
    <property type="match status" value="1"/>
</dbReference>
<feature type="domain" description="SH2" evidence="2">
    <location>
        <begin position="137"/>
        <end position="220"/>
    </location>
</feature>
<comment type="caution">
    <text evidence="3">The sequence shown here is derived from an EMBL/GenBank/DDBJ whole genome shotgun (WGS) entry which is preliminary data.</text>
</comment>
<sequence length="239" mass="26755">FQPGSGSLRGSMHWRRSPSELMRAVMGRISERLGLSPSIHPNPATRGGLSGEINNLPYILVDLRDKKKNWKGGGVKPGILPPHYDEDDFVPVEFFPEKRNGFRMRLLRPHGRDAKKTKENGDDSKVPRHQSHLNENWFFSVTGEEASSILMRLGLVHGSFVVRTSKSTSNLSLTVVFDENIAHFHIMKVVDLKKGRPFYYFNGGTPHRSVLGVLKELCSHRCGPLPIPLGLAAATREIL</sequence>
<dbReference type="Gene3D" id="3.30.505.10">
    <property type="entry name" value="SH2 domain"/>
    <property type="match status" value="1"/>
</dbReference>
<evidence type="ECO:0000313" key="4">
    <source>
        <dbReference type="Proteomes" id="UP001328107"/>
    </source>
</evidence>
<accession>A0AAN5IBQ5</accession>
<dbReference type="InterPro" id="IPR036860">
    <property type="entry name" value="SH2_dom_sf"/>
</dbReference>
<evidence type="ECO:0000313" key="3">
    <source>
        <dbReference type="EMBL" id="GMR58814.1"/>
    </source>
</evidence>
<evidence type="ECO:0000259" key="2">
    <source>
        <dbReference type="PROSITE" id="PS50001"/>
    </source>
</evidence>
<dbReference type="Proteomes" id="UP001328107">
    <property type="component" value="Unassembled WGS sequence"/>
</dbReference>
<dbReference type="EMBL" id="BTRK01000006">
    <property type="protein sequence ID" value="GMR58814.1"/>
    <property type="molecule type" value="Genomic_DNA"/>
</dbReference>
<dbReference type="InterPro" id="IPR000980">
    <property type="entry name" value="SH2"/>
</dbReference>
<keyword evidence="4" id="KW-1185">Reference proteome</keyword>
<protein>
    <recommendedName>
        <fullName evidence="2">SH2 domain-containing protein</fullName>
    </recommendedName>
</protein>
<name>A0AAN5IBQ5_9BILA</name>
<dbReference type="AlphaFoldDB" id="A0AAN5IBQ5"/>
<organism evidence="3 4">
    <name type="scientific">Pristionchus mayeri</name>
    <dbReference type="NCBI Taxonomy" id="1317129"/>
    <lineage>
        <taxon>Eukaryota</taxon>
        <taxon>Metazoa</taxon>
        <taxon>Ecdysozoa</taxon>
        <taxon>Nematoda</taxon>
        <taxon>Chromadorea</taxon>
        <taxon>Rhabditida</taxon>
        <taxon>Rhabditina</taxon>
        <taxon>Diplogasteromorpha</taxon>
        <taxon>Diplogasteroidea</taxon>
        <taxon>Neodiplogasteridae</taxon>
        <taxon>Pristionchus</taxon>
    </lineage>
</organism>
<reference evidence="4" key="1">
    <citation type="submission" date="2022-10" db="EMBL/GenBank/DDBJ databases">
        <title>Genome assembly of Pristionchus species.</title>
        <authorList>
            <person name="Yoshida K."/>
            <person name="Sommer R.J."/>
        </authorList>
    </citation>
    <scope>NUCLEOTIDE SEQUENCE [LARGE SCALE GENOMIC DNA]</scope>
    <source>
        <strain evidence="4">RS5460</strain>
    </source>
</reference>
<proteinExistence type="predicted"/>
<dbReference type="SMART" id="SM00252">
    <property type="entry name" value="SH2"/>
    <property type="match status" value="1"/>
</dbReference>
<keyword evidence="1" id="KW-0727">SH2 domain</keyword>
<dbReference type="PROSITE" id="PS50001">
    <property type="entry name" value="SH2"/>
    <property type="match status" value="1"/>
</dbReference>
<dbReference type="Pfam" id="PF00017">
    <property type="entry name" value="SH2"/>
    <property type="match status" value="1"/>
</dbReference>
<evidence type="ECO:0000256" key="1">
    <source>
        <dbReference type="PROSITE-ProRule" id="PRU00191"/>
    </source>
</evidence>
<feature type="non-terminal residue" evidence="3">
    <location>
        <position position="1"/>
    </location>
</feature>